<evidence type="ECO:0000256" key="1">
    <source>
        <dbReference type="SAM" id="Coils"/>
    </source>
</evidence>
<dbReference type="EMBL" id="VIEB01001958">
    <property type="protein sequence ID" value="TQD70148.1"/>
    <property type="molecule type" value="Genomic_DNA"/>
</dbReference>
<proteinExistence type="predicted"/>
<evidence type="ECO:0000313" key="5">
    <source>
        <dbReference type="EMBL" id="TQD70148.1"/>
    </source>
</evidence>
<dbReference type="Proteomes" id="UP000315295">
    <property type="component" value="Unassembled WGS sequence"/>
</dbReference>
<feature type="region of interest" description="Disordered" evidence="2">
    <location>
        <begin position="71"/>
        <end position="107"/>
    </location>
</feature>
<keyword evidence="3" id="KW-0472">Membrane</keyword>
<sequence length="169" mass="18745">MTSPCMLFIILLGLGLGTSAAATSSQSAPANIYDELERSLREIERANLNSQEKELRLAILKARFEDSMSIKNENFNKRQGKDNSCADSKQNKNFNKQGDNNSSSSAMRRGHLNGAAGCLKIPHRHTQDGALGLIAVLALSIMIVPFCIVWLRERQLKHKCREICDLCVL</sequence>
<keyword evidence="3" id="KW-0812">Transmembrane</keyword>
<evidence type="ECO:0000256" key="2">
    <source>
        <dbReference type="SAM" id="MobiDB-lite"/>
    </source>
</evidence>
<keyword evidence="6" id="KW-1185">Reference proteome</keyword>
<feature type="compositionally biased region" description="Basic and acidic residues" evidence="2">
    <location>
        <begin position="71"/>
        <end position="81"/>
    </location>
</feature>
<gene>
    <name evidence="5" type="ORF">C1H46_044322</name>
</gene>
<feature type="transmembrane region" description="Helical" evidence="3">
    <location>
        <begin position="130"/>
        <end position="151"/>
    </location>
</feature>
<organism evidence="5 6">
    <name type="scientific">Malus baccata</name>
    <name type="common">Siberian crab apple</name>
    <name type="synonym">Pyrus baccata</name>
    <dbReference type="NCBI Taxonomy" id="106549"/>
    <lineage>
        <taxon>Eukaryota</taxon>
        <taxon>Viridiplantae</taxon>
        <taxon>Streptophyta</taxon>
        <taxon>Embryophyta</taxon>
        <taxon>Tracheophyta</taxon>
        <taxon>Spermatophyta</taxon>
        <taxon>Magnoliopsida</taxon>
        <taxon>eudicotyledons</taxon>
        <taxon>Gunneridae</taxon>
        <taxon>Pentapetalae</taxon>
        <taxon>rosids</taxon>
        <taxon>fabids</taxon>
        <taxon>Rosales</taxon>
        <taxon>Rosaceae</taxon>
        <taxon>Amygdaloideae</taxon>
        <taxon>Maleae</taxon>
        <taxon>Malus</taxon>
    </lineage>
</organism>
<name>A0A540K7E4_MALBA</name>
<keyword evidence="1" id="KW-0175">Coiled coil</keyword>
<feature type="signal peptide" evidence="4">
    <location>
        <begin position="1"/>
        <end position="21"/>
    </location>
</feature>
<evidence type="ECO:0000313" key="6">
    <source>
        <dbReference type="Proteomes" id="UP000315295"/>
    </source>
</evidence>
<keyword evidence="3" id="KW-1133">Transmembrane helix</keyword>
<accession>A0A540K7E4</accession>
<feature type="coiled-coil region" evidence="1">
    <location>
        <begin position="33"/>
        <end position="63"/>
    </location>
</feature>
<reference evidence="5 6" key="1">
    <citation type="journal article" date="2019" name="G3 (Bethesda)">
        <title>Sequencing of a Wild Apple (Malus baccata) Genome Unravels the Differences Between Cultivated and Wild Apple Species Regarding Disease Resistance and Cold Tolerance.</title>
        <authorList>
            <person name="Chen X."/>
        </authorList>
    </citation>
    <scope>NUCLEOTIDE SEQUENCE [LARGE SCALE GENOMIC DNA]</scope>
    <source>
        <strain evidence="6">cv. Shandingzi</strain>
        <tissue evidence="5">Leaves</tissue>
    </source>
</reference>
<feature type="compositionally biased region" description="Polar residues" evidence="2">
    <location>
        <begin position="85"/>
        <end position="106"/>
    </location>
</feature>
<feature type="chain" id="PRO_5021726568" evidence="4">
    <location>
        <begin position="22"/>
        <end position="169"/>
    </location>
</feature>
<comment type="caution">
    <text evidence="5">The sequence shown here is derived from an EMBL/GenBank/DDBJ whole genome shotgun (WGS) entry which is preliminary data.</text>
</comment>
<protein>
    <submittedName>
        <fullName evidence="5">Uncharacterized protein</fullName>
    </submittedName>
</protein>
<evidence type="ECO:0000256" key="3">
    <source>
        <dbReference type="SAM" id="Phobius"/>
    </source>
</evidence>
<dbReference type="AlphaFoldDB" id="A0A540K7E4"/>
<evidence type="ECO:0000256" key="4">
    <source>
        <dbReference type="SAM" id="SignalP"/>
    </source>
</evidence>
<keyword evidence="4" id="KW-0732">Signal</keyword>